<dbReference type="InterPro" id="IPR037426">
    <property type="entry name" value="SNX9_PX"/>
</dbReference>
<dbReference type="CDD" id="cd11898">
    <property type="entry name" value="SH3_SNX9"/>
    <property type="match status" value="1"/>
</dbReference>
<comment type="similarity">
    <text evidence="2">Belongs to the sorting nexin family.</text>
</comment>
<dbReference type="InterPro" id="IPR035558">
    <property type="entry name" value="SNX9_SH3"/>
</dbReference>
<dbReference type="GO" id="GO:0005886">
    <property type="term" value="C:plasma membrane"/>
    <property type="evidence" value="ECO:0007669"/>
    <property type="project" value="TreeGrafter"/>
</dbReference>
<name>A0A8C1GT15_CYPCA</name>
<dbReference type="Pfam" id="PF10456">
    <property type="entry name" value="BAR_3_WASP_bdg"/>
    <property type="match status" value="1"/>
</dbReference>
<dbReference type="Proteomes" id="UP000694427">
    <property type="component" value="Unplaced"/>
</dbReference>
<dbReference type="InterPro" id="IPR036871">
    <property type="entry name" value="PX_dom_sf"/>
</dbReference>
<feature type="domain" description="SH3" evidence="8">
    <location>
        <begin position="1"/>
        <end position="59"/>
    </location>
</feature>
<dbReference type="InterPro" id="IPR001452">
    <property type="entry name" value="SH3_domain"/>
</dbReference>
<evidence type="ECO:0000256" key="2">
    <source>
        <dbReference type="ARBA" id="ARBA00010883"/>
    </source>
</evidence>
<keyword evidence="4" id="KW-0813">Transport</keyword>
<evidence type="ECO:0000313" key="10">
    <source>
        <dbReference type="Ensembl" id="ENSCCRP00010009486.1"/>
    </source>
</evidence>
<dbReference type="InterPro" id="IPR001683">
    <property type="entry name" value="PX_dom"/>
</dbReference>
<evidence type="ECO:0000256" key="3">
    <source>
        <dbReference type="ARBA" id="ARBA00022443"/>
    </source>
</evidence>
<accession>A0A8C1GT15</accession>
<dbReference type="SMART" id="SM00326">
    <property type="entry name" value="SH3"/>
    <property type="match status" value="1"/>
</dbReference>
<reference evidence="10" key="1">
    <citation type="submission" date="2025-08" db="UniProtKB">
        <authorList>
            <consortium name="Ensembl"/>
        </authorList>
    </citation>
    <scope>IDENTIFICATION</scope>
</reference>
<keyword evidence="6" id="KW-0968">Cytoplasmic vesicle</keyword>
<protein>
    <submittedName>
        <fullName evidence="10">Sorting nexin 9a</fullName>
    </submittedName>
</protein>
<proteinExistence type="inferred from homology"/>
<dbReference type="Ensembl" id="ENSCCRT00010010309.1">
    <property type="protein sequence ID" value="ENSCCRP00010009486.1"/>
    <property type="gene ID" value="ENSCCRG00010003251.1"/>
</dbReference>
<evidence type="ECO:0000256" key="7">
    <source>
        <dbReference type="PROSITE-ProRule" id="PRU00192"/>
    </source>
</evidence>
<evidence type="ECO:0000259" key="9">
    <source>
        <dbReference type="PROSITE" id="PS50195"/>
    </source>
</evidence>
<dbReference type="CDD" id="cd07285">
    <property type="entry name" value="PX_SNX9"/>
    <property type="match status" value="1"/>
</dbReference>
<dbReference type="SUPFAM" id="SSF50044">
    <property type="entry name" value="SH3-domain"/>
    <property type="match status" value="1"/>
</dbReference>
<comment type="subcellular location">
    <subcellularLocation>
        <location evidence="1">Cytoplasmic vesicle membrane</location>
    </subcellularLocation>
</comment>
<dbReference type="GO" id="GO:0097320">
    <property type="term" value="P:plasma membrane tubulation"/>
    <property type="evidence" value="ECO:0007669"/>
    <property type="project" value="TreeGrafter"/>
</dbReference>
<dbReference type="Pfam" id="PF00018">
    <property type="entry name" value="SH3_1"/>
    <property type="match status" value="1"/>
</dbReference>
<dbReference type="InterPro" id="IPR019497">
    <property type="entry name" value="Sorting_nexin_WASP-bd-dom"/>
</dbReference>
<dbReference type="GO" id="GO:0035091">
    <property type="term" value="F:phosphatidylinositol binding"/>
    <property type="evidence" value="ECO:0007669"/>
    <property type="project" value="InterPro"/>
</dbReference>
<keyword evidence="11" id="KW-1185">Reference proteome</keyword>
<dbReference type="GO" id="GO:0036089">
    <property type="term" value="P:cleavage furrow formation"/>
    <property type="evidence" value="ECO:0007669"/>
    <property type="project" value="TreeGrafter"/>
</dbReference>
<organism evidence="10 11">
    <name type="scientific">Cyprinus carpio</name>
    <name type="common">Common carp</name>
    <dbReference type="NCBI Taxonomy" id="7962"/>
    <lineage>
        <taxon>Eukaryota</taxon>
        <taxon>Metazoa</taxon>
        <taxon>Chordata</taxon>
        <taxon>Craniata</taxon>
        <taxon>Vertebrata</taxon>
        <taxon>Euteleostomi</taxon>
        <taxon>Actinopterygii</taxon>
        <taxon>Neopterygii</taxon>
        <taxon>Teleostei</taxon>
        <taxon>Ostariophysi</taxon>
        <taxon>Cypriniformes</taxon>
        <taxon>Cyprinidae</taxon>
        <taxon>Cyprininae</taxon>
        <taxon>Cyprinus</taxon>
    </lineage>
</organism>
<feature type="domain" description="PX" evidence="9">
    <location>
        <begin position="107"/>
        <end position="217"/>
    </location>
</feature>
<keyword evidence="5" id="KW-0472">Membrane</keyword>
<keyword evidence="4" id="KW-0653">Protein transport</keyword>
<dbReference type="PANTHER" id="PTHR45827">
    <property type="entry name" value="SORTING NEXIN"/>
    <property type="match status" value="1"/>
</dbReference>
<dbReference type="GO" id="GO:0006886">
    <property type="term" value="P:intracellular protein transport"/>
    <property type="evidence" value="ECO:0007669"/>
    <property type="project" value="InterPro"/>
</dbReference>
<keyword evidence="3 7" id="KW-0728">SH3 domain</keyword>
<evidence type="ECO:0000256" key="5">
    <source>
        <dbReference type="ARBA" id="ARBA00023136"/>
    </source>
</evidence>
<dbReference type="PROSITE" id="PS50002">
    <property type="entry name" value="SH3"/>
    <property type="match status" value="1"/>
</dbReference>
<evidence type="ECO:0000256" key="6">
    <source>
        <dbReference type="ARBA" id="ARBA00023329"/>
    </source>
</evidence>
<dbReference type="SMART" id="SM00312">
    <property type="entry name" value="PX"/>
    <property type="match status" value="1"/>
</dbReference>
<evidence type="ECO:0000259" key="8">
    <source>
        <dbReference type="PROSITE" id="PS50002"/>
    </source>
</evidence>
<dbReference type="GO" id="GO:0000281">
    <property type="term" value="P:mitotic cytokinesis"/>
    <property type="evidence" value="ECO:0007669"/>
    <property type="project" value="InterPro"/>
</dbReference>
<dbReference type="Gene3D" id="1.20.1270.60">
    <property type="entry name" value="Arfaptin homology (AH) domain/BAR domain"/>
    <property type="match status" value="1"/>
</dbReference>
<dbReference type="InterPro" id="IPR027267">
    <property type="entry name" value="AH/BAR_dom_sf"/>
</dbReference>
<evidence type="ECO:0000313" key="11">
    <source>
        <dbReference type="Proteomes" id="UP000694427"/>
    </source>
</evidence>
<sequence length="446" mass="51876">LAQVLYDFTAEPGNNELTVKEGEILTVTNQNVGGGWVEAQNSRGTVGLVPEDYIEVKTILIISFVFDLTSLYRALDEIRKLCGIIFRMFILQTGEVGPVWLYPQTQLDCVVADPKKGSKMYGLKSYIEYQVTPNTTNRPVNHRYKHFDWLYERLVEKFACALPIPCLPDKQVTGRFEEEFIKMRMERLQGWMSRMCRHPVISNSEVFQLFLNYRDEKEWKLGKRRAEKDEIVGVKIFSNIDPELPEEQKYEMYSQFTRSMDNSVKELLAVGHLHWKRCTGPLQKEYRQIGKAFQNLSSVFNTSAYPRESTLTEALTATGKTYEEIAEIVAEQPKKDLHFLMETNLEYKGLLGCFPDTITVHKAAIDKVKEADHVVVMNKISQQDKLIMEKNLSTMSYALQAEMNHFHSNRIYDYNRLMQFYLEEQVKFYETIAEKLKKTLGQYTTM</sequence>
<reference evidence="10" key="2">
    <citation type="submission" date="2025-09" db="UniProtKB">
        <authorList>
            <consortium name="Ensembl"/>
        </authorList>
    </citation>
    <scope>IDENTIFICATION</scope>
</reference>
<dbReference type="AlphaFoldDB" id="A0A8C1GT15"/>
<evidence type="ECO:0000256" key="4">
    <source>
        <dbReference type="ARBA" id="ARBA00022927"/>
    </source>
</evidence>
<evidence type="ECO:0000256" key="1">
    <source>
        <dbReference type="ARBA" id="ARBA00004156"/>
    </source>
</evidence>
<dbReference type="GO" id="GO:0016197">
    <property type="term" value="P:endosomal transport"/>
    <property type="evidence" value="ECO:0007669"/>
    <property type="project" value="TreeGrafter"/>
</dbReference>
<dbReference type="SUPFAM" id="SSF64268">
    <property type="entry name" value="PX domain"/>
    <property type="match status" value="1"/>
</dbReference>
<dbReference type="Gene3D" id="2.30.30.40">
    <property type="entry name" value="SH3 Domains"/>
    <property type="match status" value="1"/>
</dbReference>
<dbReference type="Gene3D" id="3.30.1520.10">
    <property type="entry name" value="Phox-like domain"/>
    <property type="match status" value="1"/>
</dbReference>
<dbReference type="InterPro" id="IPR036028">
    <property type="entry name" value="SH3-like_dom_sf"/>
</dbReference>
<dbReference type="Pfam" id="PF00787">
    <property type="entry name" value="PX"/>
    <property type="match status" value="1"/>
</dbReference>
<dbReference type="GO" id="GO:0030659">
    <property type="term" value="C:cytoplasmic vesicle membrane"/>
    <property type="evidence" value="ECO:0007669"/>
    <property type="project" value="UniProtKB-SubCell"/>
</dbReference>
<dbReference type="PROSITE" id="PS50195">
    <property type="entry name" value="PX"/>
    <property type="match status" value="1"/>
</dbReference>
<dbReference type="GO" id="GO:0006897">
    <property type="term" value="P:endocytosis"/>
    <property type="evidence" value="ECO:0007669"/>
    <property type="project" value="InterPro"/>
</dbReference>
<dbReference type="FunFam" id="3.30.1520.10:FF:000004">
    <property type="entry name" value="Sorting nexin"/>
    <property type="match status" value="1"/>
</dbReference>
<dbReference type="PANTHER" id="PTHR45827:SF2">
    <property type="entry name" value="SORTING NEXIN-9"/>
    <property type="match status" value="1"/>
</dbReference>